<dbReference type="Proteomes" id="UP000295252">
    <property type="component" value="Chromosome III"/>
</dbReference>
<dbReference type="InParanoid" id="A0A068UA89"/>
<dbReference type="InterPro" id="IPR006671">
    <property type="entry name" value="Cyclin_N"/>
</dbReference>
<dbReference type="SUPFAM" id="SSF47954">
    <property type="entry name" value="Cyclin-like"/>
    <property type="match status" value="1"/>
</dbReference>
<accession>A0A068UA89</accession>
<gene>
    <name evidence="2" type="ORF">GSCOC_T00020541001</name>
</gene>
<proteinExistence type="predicted"/>
<dbReference type="InterPro" id="IPR036915">
    <property type="entry name" value="Cyclin-like_sf"/>
</dbReference>
<sequence length="226" mass="25818">MKNSSRELCSCTRPRVLEFLIHCAQELDVSPMVKYSALTLFAERFYPSLSRFQDDRIKENWLLHPMTESNLQLFALTSLWISSKMHDSPPLSVKCLKSLGDKFIKDQHFTARDLLEANSAGDGVNAGIGVQDWHIEHCFYTSGRTSHSIERSCSNWRICKAWRLLRYYGYTLREGGDNGSLQFSLFSCCICCCLCDHGSQTKVGVSYTSLGEVCDFVRRRGHLKFC</sequence>
<dbReference type="Gramene" id="CDP05475">
    <property type="protein sequence ID" value="CDP05475"/>
    <property type="gene ID" value="GSCOC_T00020541001"/>
</dbReference>
<dbReference type="AlphaFoldDB" id="A0A068UA89"/>
<dbReference type="EMBL" id="HG739100">
    <property type="protein sequence ID" value="CDP05475.1"/>
    <property type="molecule type" value="Genomic_DNA"/>
</dbReference>
<feature type="domain" description="Cyclin N-terminal" evidence="1">
    <location>
        <begin position="7"/>
        <end position="112"/>
    </location>
</feature>
<evidence type="ECO:0000313" key="2">
    <source>
        <dbReference type="EMBL" id="CDP05475.1"/>
    </source>
</evidence>
<evidence type="ECO:0000313" key="3">
    <source>
        <dbReference type="Proteomes" id="UP000295252"/>
    </source>
</evidence>
<dbReference type="Gene3D" id="1.10.472.10">
    <property type="entry name" value="Cyclin-like"/>
    <property type="match status" value="1"/>
</dbReference>
<dbReference type="Pfam" id="PF00134">
    <property type="entry name" value="Cyclin_N"/>
    <property type="match status" value="1"/>
</dbReference>
<keyword evidence="3" id="KW-1185">Reference proteome</keyword>
<dbReference type="CDD" id="cd00043">
    <property type="entry name" value="CYCLIN_SF"/>
    <property type="match status" value="1"/>
</dbReference>
<organism evidence="2 3">
    <name type="scientific">Coffea canephora</name>
    <name type="common">Robusta coffee</name>
    <dbReference type="NCBI Taxonomy" id="49390"/>
    <lineage>
        <taxon>Eukaryota</taxon>
        <taxon>Viridiplantae</taxon>
        <taxon>Streptophyta</taxon>
        <taxon>Embryophyta</taxon>
        <taxon>Tracheophyta</taxon>
        <taxon>Spermatophyta</taxon>
        <taxon>Magnoliopsida</taxon>
        <taxon>eudicotyledons</taxon>
        <taxon>Gunneridae</taxon>
        <taxon>Pentapetalae</taxon>
        <taxon>asterids</taxon>
        <taxon>lamiids</taxon>
        <taxon>Gentianales</taxon>
        <taxon>Rubiaceae</taxon>
        <taxon>Ixoroideae</taxon>
        <taxon>Gardenieae complex</taxon>
        <taxon>Bertiereae - Coffeeae clade</taxon>
        <taxon>Coffeeae</taxon>
        <taxon>Coffea</taxon>
    </lineage>
</organism>
<protein>
    <recommendedName>
        <fullName evidence="1">Cyclin N-terminal domain-containing protein</fullName>
    </recommendedName>
</protein>
<reference evidence="3" key="1">
    <citation type="journal article" date="2014" name="Science">
        <title>The coffee genome provides insight into the convergent evolution of caffeine biosynthesis.</title>
        <authorList>
            <person name="Denoeud F."/>
            <person name="Carretero-Paulet L."/>
            <person name="Dereeper A."/>
            <person name="Droc G."/>
            <person name="Guyot R."/>
            <person name="Pietrella M."/>
            <person name="Zheng C."/>
            <person name="Alberti A."/>
            <person name="Anthony F."/>
            <person name="Aprea G."/>
            <person name="Aury J.M."/>
            <person name="Bento P."/>
            <person name="Bernard M."/>
            <person name="Bocs S."/>
            <person name="Campa C."/>
            <person name="Cenci A."/>
            <person name="Combes M.C."/>
            <person name="Crouzillat D."/>
            <person name="Da Silva C."/>
            <person name="Daddiego L."/>
            <person name="De Bellis F."/>
            <person name="Dussert S."/>
            <person name="Garsmeur O."/>
            <person name="Gayraud T."/>
            <person name="Guignon V."/>
            <person name="Jahn K."/>
            <person name="Jamilloux V."/>
            <person name="Joet T."/>
            <person name="Labadie K."/>
            <person name="Lan T."/>
            <person name="Leclercq J."/>
            <person name="Lepelley M."/>
            <person name="Leroy T."/>
            <person name="Li L.T."/>
            <person name="Librado P."/>
            <person name="Lopez L."/>
            <person name="Munoz A."/>
            <person name="Noel B."/>
            <person name="Pallavicini A."/>
            <person name="Perrotta G."/>
            <person name="Poncet V."/>
            <person name="Pot D."/>
            <person name="Priyono X."/>
            <person name="Rigoreau M."/>
            <person name="Rouard M."/>
            <person name="Rozas J."/>
            <person name="Tranchant-Dubreuil C."/>
            <person name="VanBuren R."/>
            <person name="Zhang Q."/>
            <person name="Andrade A.C."/>
            <person name="Argout X."/>
            <person name="Bertrand B."/>
            <person name="de Kochko A."/>
            <person name="Graziosi G."/>
            <person name="Henry R.J."/>
            <person name="Jayarama X."/>
            <person name="Ming R."/>
            <person name="Nagai C."/>
            <person name="Rounsley S."/>
            <person name="Sankoff D."/>
            <person name="Giuliano G."/>
            <person name="Albert V.A."/>
            <person name="Wincker P."/>
            <person name="Lashermes P."/>
        </authorList>
    </citation>
    <scope>NUCLEOTIDE SEQUENCE [LARGE SCALE GENOMIC DNA]</scope>
    <source>
        <strain evidence="3">cv. DH200-94</strain>
    </source>
</reference>
<dbReference type="STRING" id="49390.A0A068UA89"/>
<name>A0A068UA89_COFCA</name>
<evidence type="ECO:0000259" key="1">
    <source>
        <dbReference type="Pfam" id="PF00134"/>
    </source>
</evidence>
<dbReference type="OrthoDB" id="1923367at2759"/>